<keyword evidence="5" id="KW-1185">Reference proteome</keyword>
<dbReference type="EMBL" id="CBTJ020000001">
    <property type="protein sequence ID" value="CDI00926.1"/>
    <property type="molecule type" value="Genomic_DNA"/>
</dbReference>
<evidence type="ECO:0000259" key="3">
    <source>
        <dbReference type="PROSITE" id="PS51782"/>
    </source>
</evidence>
<accession>W6M0P4</accession>
<evidence type="ECO:0000313" key="4">
    <source>
        <dbReference type="EMBL" id="CDI00926.1"/>
    </source>
</evidence>
<feature type="chain" id="PRO_5004878130" evidence="2">
    <location>
        <begin position="27"/>
        <end position="393"/>
    </location>
</feature>
<dbReference type="PANTHER" id="PTHR34700:SF4">
    <property type="entry name" value="PHAGE-LIKE ELEMENT PBSX PROTEIN XKDP"/>
    <property type="match status" value="1"/>
</dbReference>
<dbReference type="STRING" id="1400863.BN873_10182"/>
<dbReference type="PROSITE" id="PS51257">
    <property type="entry name" value="PROKAR_LIPOPROTEIN"/>
    <property type="match status" value="1"/>
</dbReference>
<reference evidence="4" key="1">
    <citation type="submission" date="2013-07" db="EMBL/GenBank/DDBJ databases">
        <authorList>
            <person name="McIlroy S."/>
        </authorList>
    </citation>
    <scope>NUCLEOTIDE SEQUENCE [LARGE SCALE GENOMIC DNA]</scope>
    <source>
        <strain evidence="4">Run_A_D11</strain>
    </source>
</reference>
<dbReference type="SUPFAM" id="SSF54106">
    <property type="entry name" value="LysM domain"/>
    <property type="match status" value="1"/>
</dbReference>
<feature type="signal peptide" evidence="2">
    <location>
        <begin position="1"/>
        <end position="26"/>
    </location>
</feature>
<organism evidence="4 5">
    <name type="scientific">Candidatus Competibacter denitrificans Run_A_D11</name>
    <dbReference type="NCBI Taxonomy" id="1400863"/>
    <lineage>
        <taxon>Bacteria</taxon>
        <taxon>Pseudomonadati</taxon>
        <taxon>Pseudomonadota</taxon>
        <taxon>Gammaproteobacteria</taxon>
        <taxon>Candidatus Competibacteraceae</taxon>
        <taxon>Candidatus Competibacter</taxon>
    </lineage>
</organism>
<dbReference type="Proteomes" id="UP000035760">
    <property type="component" value="Unassembled WGS sequence"/>
</dbReference>
<feature type="domain" description="LysM" evidence="3">
    <location>
        <begin position="82"/>
        <end position="130"/>
    </location>
</feature>
<comment type="caution">
    <text evidence="4">The sequence shown here is derived from an EMBL/GenBank/DDBJ whole genome shotgun (WGS) entry which is preliminary data.</text>
</comment>
<dbReference type="RefSeq" id="WP_048670000.1">
    <property type="nucleotide sequence ID" value="NZ_CBTJ020000001.1"/>
</dbReference>
<dbReference type="Pfam" id="PF01476">
    <property type="entry name" value="LysM"/>
    <property type="match status" value="1"/>
</dbReference>
<dbReference type="AlphaFoldDB" id="W6M0P4"/>
<proteinExistence type="predicted"/>
<dbReference type="SMART" id="SM00257">
    <property type="entry name" value="LysM"/>
    <property type="match status" value="1"/>
</dbReference>
<gene>
    <name evidence="4" type="ORF">BN873_10182</name>
</gene>
<dbReference type="InterPro" id="IPR018392">
    <property type="entry name" value="LysM"/>
</dbReference>
<name>W6M0P4_9GAMM</name>
<dbReference type="CDD" id="cd00118">
    <property type="entry name" value="LysM"/>
    <property type="match status" value="1"/>
</dbReference>
<protein>
    <submittedName>
        <fullName evidence="4">Peptidoglycan-binding LysM</fullName>
    </submittedName>
</protein>
<dbReference type="InterPro" id="IPR052196">
    <property type="entry name" value="Bact_Kbp"/>
</dbReference>
<dbReference type="Gene3D" id="3.10.350.10">
    <property type="entry name" value="LysM domain"/>
    <property type="match status" value="1"/>
</dbReference>
<sequence>MNITRPLRHLGTTLSLATAVLLGSCAQSPFQPEAGPTIIDEPPPAVSGAPGPAGPRVGPPLGPGLGLPAGQAPIALRPDHPQTYTVVPGDTLWSIASRFLKNPWQWRQIWRKNQQIRNPHRIYPGDVLRFSYDPAGNPQLEIGQREEVPLLKLVPEVRVESLVEPIPPVPRAAIESFLARGQILGAADWQKLPYILADDDDQAIYADRDRVYARGADFDQSRYQVFRVGEELREPGSGRSLGVSGVYLGEAVLERAEDPATFVLAKTIAPVRAGDRLVEIEEDKEVYSFEPHPVPPDTQGTIIARLNTDVTQITQYSSVVVNLGAQEGMEPGHVLAIFGKDRKVEDPVSGGSVRIPGERAGLLMIYKVHDLVSYGLVMQAERSIRMQDRVLTP</sequence>
<evidence type="ECO:0000256" key="2">
    <source>
        <dbReference type="SAM" id="SignalP"/>
    </source>
</evidence>
<reference evidence="4" key="2">
    <citation type="submission" date="2014-03" db="EMBL/GenBank/DDBJ databases">
        <title>Candidatus Competibacter-lineage genomes retrieved from metagenomes reveal functional metabolic diversity.</title>
        <authorList>
            <person name="McIlroy S.J."/>
            <person name="Albertsen M."/>
            <person name="Andresen E.K."/>
            <person name="Saunders A.M."/>
            <person name="Kristiansen R."/>
            <person name="Stokholm-Bjerregaard M."/>
            <person name="Nielsen K.L."/>
            <person name="Nielsen P.H."/>
        </authorList>
    </citation>
    <scope>NUCLEOTIDE SEQUENCE</scope>
    <source>
        <strain evidence="4">Run_A_D11</strain>
    </source>
</reference>
<dbReference type="InterPro" id="IPR036779">
    <property type="entry name" value="LysM_dom_sf"/>
</dbReference>
<dbReference type="PROSITE" id="PS51782">
    <property type="entry name" value="LYSM"/>
    <property type="match status" value="1"/>
</dbReference>
<dbReference type="PANTHER" id="PTHR34700">
    <property type="entry name" value="POTASSIUM BINDING PROTEIN KBP"/>
    <property type="match status" value="1"/>
</dbReference>
<feature type="compositionally biased region" description="Low complexity" evidence="1">
    <location>
        <begin position="46"/>
        <end position="56"/>
    </location>
</feature>
<keyword evidence="2" id="KW-0732">Signal</keyword>
<feature type="region of interest" description="Disordered" evidence="1">
    <location>
        <begin position="34"/>
        <end position="57"/>
    </location>
</feature>
<dbReference type="OrthoDB" id="9765158at2"/>
<evidence type="ECO:0000256" key="1">
    <source>
        <dbReference type="SAM" id="MobiDB-lite"/>
    </source>
</evidence>
<evidence type="ECO:0000313" key="5">
    <source>
        <dbReference type="Proteomes" id="UP000035760"/>
    </source>
</evidence>